<proteinExistence type="predicted"/>
<evidence type="ECO:0000313" key="1">
    <source>
        <dbReference type="EMBL" id="RTN23635.1"/>
    </source>
</evidence>
<evidence type="ECO:0000313" key="2">
    <source>
        <dbReference type="Proteomes" id="UP000278241"/>
    </source>
</evidence>
<comment type="caution">
    <text evidence="1">The sequence shown here is derived from an EMBL/GenBank/DDBJ whole genome shotgun (WGS) entry which is preliminary data.</text>
</comment>
<name>A0ABY0ASE2_9ENTR</name>
<reference evidence="1 2" key="1">
    <citation type="submission" date="2018-12" db="EMBL/GenBank/DDBJ databases">
        <title>The Batch Genome Submission of Enterobacter spp. strains.</title>
        <authorList>
            <person name="Wei L."/>
            <person name="Wu W."/>
            <person name="Lin J."/>
            <person name="Zhang X."/>
            <person name="Feng Y."/>
            <person name="Zong Z."/>
        </authorList>
    </citation>
    <scope>NUCLEOTIDE SEQUENCE [LARGE SCALE GENOMIC DNA]</scope>
    <source>
        <strain evidence="1 2">WCHEM090044</strain>
    </source>
</reference>
<dbReference type="Proteomes" id="UP000278241">
    <property type="component" value="Unassembled WGS sequence"/>
</dbReference>
<keyword evidence="2" id="KW-1185">Reference proteome</keyword>
<protein>
    <submittedName>
        <fullName evidence="1">Uncharacterized protein</fullName>
    </submittedName>
</protein>
<dbReference type="EMBL" id="RXRX01000007">
    <property type="protein sequence ID" value="RTN23635.1"/>
    <property type="molecule type" value="Genomic_DNA"/>
</dbReference>
<sequence>MPVPAPAKAAPRGQGRTPREITRHLTLKRSTAGFFSSLMQTLVSWNERSTAQKHLDVIEFSTAEQ</sequence>
<gene>
    <name evidence="1" type="ORF">EKN94_13515</name>
</gene>
<accession>A0ABY0ASE2</accession>
<organism evidence="1 2">
    <name type="scientific">Enterobacter quasimori</name>
    <dbReference type="NCBI Taxonomy" id="2838947"/>
    <lineage>
        <taxon>Bacteria</taxon>
        <taxon>Pseudomonadati</taxon>
        <taxon>Pseudomonadota</taxon>
        <taxon>Gammaproteobacteria</taxon>
        <taxon>Enterobacterales</taxon>
        <taxon>Enterobacteriaceae</taxon>
        <taxon>Enterobacter</taxon>
    </lineage>
</organism>